<dbReference type="OrthoDB" id="9805171at2"/>
<keyword evidence="1 5" id="KW-0489">Methyltransferase</keyword>
<sequence>MNKAHEACGGDEWRQAIRDVILPWALGETDLGDDVLEVGPGYGATTDVLSQSVTRLTSVEIDDDLAAMLTDRFADVPSVQIVHGDATSLSYPDDSFSGAACFTMLHHVPTKELQDRLFAEVARVLRPGAPLVASDSLASEELKTHHEDDTYNPVDPATLAARLATAGFENVAVRTNPYGWAAIARATKN</sequence>
<evidence type="ECO:0000313" key="6">
    <source>
        <dbReference type="Proteomes" id="UP000247781"/>
    </source>
</evidence>
<organism evidence="5 6">
    <name type="scientific">Mycolicibacterium moriokaense</name>
    <dbReference type="NCBI Taxonomy" id="39691"/>
    <lineage>
        <taxon>Bacteria</taxon>
        <taxon>Bacillati</taxon>
        <taxon>Actinomycetota</taxon>
        <taxon>Actinomycetes</taxon>
        <taxon>Mycobacteriales</taxon>
        <taxon>Mycobacteriaceae</taxon>
        <taxon>Mycolicibacterium</taxon>
    </lineage>
</organism>
<proteinExistence type="predicted"/>
<evidence type="ECO:0000259" key="4">
    <source>
        <dbReference type="SMART" id="SM00650"/>
    </source>
</evidence>
<dbReference type="SUPFAM" id="SSF53335">
    <property type="entry name" value="S-adenosyl-L-methionine-dependent methyltransferases"/>
    <property type="match status" value="1"/>
</dbReference>
<dbReference type="Proteomes" id="UP000247781">
    <property type="component" value="Unassembled WGS sequence"/>
</dbReference>
<dbReference type="InterPro" id="IPR029063">
    <property type="entry name" value="SAM-dependent_MTases_sf"/>
</dbReference>
<evidence type="ECO:0000313" key="5">
    <source>
        <dbReference type="EMBL" id="PXX12075.1"/>
    </source>
</evidence>
<name>A0A318HM18_9MYCO</name>
<dbReference type="EMBL" id="QJJU01000002">
    <property type="protein sequence ID" value="PXX12075.1"/>
    <property type="molecule type" value="Genomic_DNA"/>
</dbReference>
<dbReference type="RefSeq" id="WP_110314725.1">
    <property type="nucleotide sequence ID" value="NZ_QJJU01000002.1"/>
</dbReference>
<keyword evidence="6" id="KW-1185">Reference proteome</keyword>
<dbReference type="PANTHER" id="PTHR43861">
    <property type="entry name" value="TRANS-ACONITATE 2-METHYLTRANSFERASE-RELATED"/>
    <property type="match status" value="1"/>
</dbReference>
<evidence type="ECO:0000256" key="1">
    <source>
        <dbReference type="ARBA" id="ARBA00022603"/>
    </source>
</evidence>
<protein>
    <submittedName>
        <fullName evidence="5">Methyltransferase family protein</fullName>
    </submittedName>
</protein>
<keyword evidence="3" id="KW-0949">S-adenosyl-L-methionine</keyword>
<feature type="domain" description="Ribosomal RNA adenine methylase transferase N-terminal" evidence="4">
    <location>
        <begin position="16"/>
        <end position="141"/>
    </location>
</feature>
<comment type="caution">
    <text evidence="5">The sequence shown here is derived from an EMBL/GenBank/DDBJ whole genome shotgun (WGS) entry which is preliminary data.</text>
</comment>
<dbReference type="PANTHER" id="PTHR43861:SF1">
    <property type="entry name" value="TRANS-ACONITATE 2-METHYLTRANSFERASE"/>
    <property type="match status" value="1"/>
</dbReference>
<dbReference type="SMART" id="SM00650">
    <property type="entry name" value="rADc"/>
    <property type="match status" value="1"/>
</dbReference>
<evidence type="ECO:0000256" key="2">
    <source>
        <dbReference type="ARBA" id="ARBA00022679"/>
    </source>
</evidence>
<dbReference type="InterPro" id="IPR013216">
    <property type="entry name" value="Methyltransf_11"/>
</dbReference>
<evidence type="ECO:0000256" key="3">
    <source>
        <dbReference type="ARBA" id="ARBA00022691"/>
    </source>
</evidence>
<reference evidence="5 6" key="2">
    <citation type="submission" date="2018-06" db="EMBL/GenBank/DDBJ databases">
        <title>Sequencing of bacterial isolates from soil warming experiment in Harvard Forest, Massachusetts, USA.</title>
        <authorList>
            <person name="Deangelis K.PhD."/>
        </authorList>
    </citation>
    <scope>NUCLEOTIDE SEQUENCE [LARGE SCALE GENOMIC DNA]</scope>
    <source>
        <strain evidence="5 6">GAS496</strain>
    </source>
</reference>
<dbReference type="Gene3D" id="3.40.50.150">
    <property type="entry name" value="Vaccinia Virus protein VP39"/>
    <property type="match status" value="1"/>
</dbReference>
<dbReference type="Pfam" id="PF08241">
    <property type="entry name" value="Methyltransf_11"/>
    <property type="match status" value="1"/>
</dbReference>
<dbReference type="AlphaFoldDB" id="A0A318HM18"/>
<dbReference type="InterPro" id="IPR020598">
    <property type="entry name" value="rRNA_Ade_methylase_Trfase_N"/>
</dbReference>
<keyword evidence="2 5" id="KW-0808">Transferase</keyword>
<dbReference type="CDD" id="cd02440">
    <property type="entry name" value="AdoMet_MTases"/>
    <property type="match status" value="1"/>
</dbReference>
<dbReference type="GO" id="GO:0000179">
    <property type="term" value="F:rRNA (adenine-N6,N6-)-dimethyltransferase activity"/>
    <property type="evidence" value="ECO:0007669"/>
    <property type="project" value="InterPro"/>
</dbReference>
<gene>
    <name evidence="5" type="ORF">C8E89_102200</name>
</gene>
<accession>A0A318HM18</accession>
<reference evidence="6" key="1">
    <citation type="submission" date="2018-05" db="EMBL/GenBank/DDBJ databases">
        <authorList>
            <person name="Deangelis K."/>
            <person name="Huntemann M."/>
            <person name="Clum A."/>
            <person name="Pillay M."/>
            <person name="Palaniappan K."/>
            <person name="Varghese N."/>
            <person name="Mikhailova N."/>
            <person name="Stamatis D."/>
            <person name="Reddy T."/>
            <person name="Daum C."/>
            <person name="Shapiro N."/>
            <person name="Ivanova N."/>
            <person name="Kyrpides N."/>
            <person name="Woyke T."/>
        </authorList>
    </citation>
    <scope>NUCLEOTIDE SEQUENCE [LARGE SCALE GENOMIC DNA]</scope>
    <source>
        <strain evidence="6">GAS496</strain>
    </source>
</reference>